<sequence length="415" mass="46201">MSETHGYDVGSSPVLNKTGAPVDEQTLRRYKCVFCGLLLREACQMACGDRTCRVCLPQELFQCPVCQEKIDPTKPQQFFPDKSCQNDMKTFQVKCGCGWQGPLLDWEAHQQTCPANDLPESATLQVAEVRKMRSEVTELKKMVVTTKSKVESLTTQVQEVKELVQGAQFGGGGGGGGGAVGAEATPTTKRLSDKYTQLNDIVSQLVADVEQHKGTITQMTSAVDKLNQSIPRYDSILEELNLKIEIMEVKSTTGVYIWKVNELQRRYQDARIGKTVSLYSPPFYTTIHGYRLCLRCYLYGDGQGKGTHISLFVVLMRGEYDDLLAWPFSHRVSLSLINQDHPLSPEKAITHKFVPNSDSSSFQKPKDTFNIASGFPEFAPLNIISNPSFVKNDTIYFRVKLDSPDSPTGPDTVMV</sequence>
<keyword evidence="2" id="KW-0053">Apoptosis</keyword>
<evidence type="ECO:0000313" key="7">
    <source>
        <dbReference type="Proteomes" id="UP001174909"/>
    </source>
</evidence>
<evidence type="ECO:0000313" key="6">
    <source>
        <dbReference type="EMBL" id="CAI8057729.1"/>
    </source>
</evidence>
<dbReference type="InterPro" id="IPR012227">
    <property type="entry name" value="TNF_rcpt-assoc_TRAF_met"/>
</dbReference>
<dbReference type="SUPFAM" id="SSF49599">
    <property type="entry name" value="TRAF domain-like"/>
    <property type="match status" value="1"/>
</dbReference>
<accession>A0AA35XHK4</accession>
<evidence type="ECO:0000259" key="5">
    <source>
        <dbReference type="PROSITE" id="PS50144"/>
    </source>
</evidence>
<proteinExistence type="predicted"/>
<feature type="domain" description="MATH" evidence="5">
    <location>
        <begin position="253"/>
        <end position="401"/>
    </location>
</feature>
<dbReference type="PROSITE" id="PS50144">
    <property type="entry name" value="MATH"/>
    <property type="match status" value="1"/>
</dbReference>
<keyword evidence="4" id="KW-0175">Coiled coil</keyword>
<dbReference type="InterPro" id="IPR013083">
    <property type="entry name" value="Znf_RING/FYVE/PHD"/>
</dbReference>
<dbReference type="Pfam" id="PF21355">
    <property type="entry name" value="TRAF-mep_MATH"/>
    <property type="match status" value="1"/>
</dbReference>
<evidence type="ECO:0000256" key="3">
    <source>
        <dbReference type="ARBA" id="ARBA00022843"/>
    </source>
</evidence>
<evidence type="ECO:0000256" key="2">
    <source>
        <dbReference type="ARBA" id="ARBA00022703"/>
    </source>
</evidence>
<dbReference type="Gene3D" id="3.30.40.10">
    <property type="entry name" value="Zinc/RING finger domain, C3HC4 (zinc finger)"/>
    <property type="match status" value="1"/>
</dbReference>
<dbReference type="GO" id="GO:0007165">
    <property type="term" value="P:signal transduction"/>
    <property type="evidence" value="ECO:0007669"/>
    <property type="project" value="InterPro"/>
</dbReference>
<dbReference type="GO" id="GO:0043122">
    <property type="term" value="P:regulation of canonical NF-kappaB signal transduction"/>
    <property type="evidence" value="ECO:0007669"/>
    <property type="project" value="TreeGrafter"/>
</dbReference>
<reference evidence="6" key="1">
    <citation type="submission" date="2023-03" db="EMBL/GenBank/DDBJ databases">
        <authorList>
            <person name="Steffen K."/>
            <person name="Cardenas P."/>
        </authorList>
    </citation>
    <scope>NUCLEOTIDE SEQUENCE</scope>
</reference>
<dbReference type="PANTHER" id="PTHR10131:SF138">
    <property type="entry name" value="RE66324P"/>
    <property type="match status" value="1"/>
</dbReference>
<dbReference type="CDD" id="cd00270">
    <property type="entry name" value="MATH_TRAF_C"/>
    <property type="match status" value="1"/>
</dbReference>
<dbReference type="InterPro" id="IPR008974">
    <property type="entry name" value="TRAF-like"/>
</dbReference>
<dbReference type="GO" id="GO:0042981">
    <property type="term" value="P:regulation of apoptotic process"/>
    <property type="evidence" value="ECO:0007669"/>
    <property type="project" value="InterPro"/>
</dbReference>
<dbReference type="GO" id="GO:0009898">
    <property type="term" value="C:cytoplasmic side of plasma membrane"/>
    <property type="evidence" value="ECO:0007669"/>
    <property type="project" value="TreeGrafter"/>
</dbReference>
<organism evidence="6 7">
    <name type="scientific">Geodia barretti</name>
    <name type="common">Barrett's horny sponge</name>
    <dbReference type="NCBI Taxonomy" id="519541"/>
    <lineage>
        <taxon>Eukaryota</taxon>
        <taxon>Metazoa</taxon>
        <taxon>Porifera</taxon>
        <taxon>Demospongiae</taxon>
        <taxon>Heteroscleromorpha</taxon>
        <taxon>Tetractinellida</taxon>
        <taxon>Astrophorina</taxon>
        <taxon>Geodiidae</taxon>
        <taxon>Geodia</taxon>
    </lineage>
</organism>
<comment type="caution">
    <text evidence="6">The sequence shown here is derived from an EMBL/GenBank/DDBJ whole genome shotgun (WGS) entry which is preliminary data.</text>
</comment>
<keyword evidence="1" id="KW-1017">Isopeptide bond</keyword>
<dbReference type="PANTHER" id="PTHR10131">
    <property type="entry name" value="TNF RECEPTOR ASSOCIATED FACTOR"/>
    <property type="match status" value="1"/>
</dbReference>
<dbReference type="GO" id="GO:0005164">
    <property type="term" value="F:tumor necrosis factor receptor binding"/>
    <property type="evidence" value="ECO:0007669"/>
    <property type="project" value="TreeGrafter"/>
</dbReference>
<dbReference type="FunFam" id="2.60.210.10:FF:000001">
    <property type="entry name" value="TNF receptor-associated factor"/>
    <property type="match status" value="1"/>
</dbReference>
<dbReference type="SMART" id="SM00061">
    <property type="entry name" value="MATH"/>
    <property type="match status" value="1"/>
</dbReference>
<dbReference type="Proteomes" id="UP001174909">
    <property type="component" value="Unassembled WGS sequence"/>
</dbReference>
<gene>
    <name evidence="6" type="ORF">GBAR_LOCUS31445</name>
</gene>
<dbReference type="Gene3D" id="2.60.210.10">
    <property type="entry name" value="Apoptosis, Tumor Necrosis Factor Receptor Associated Protein 2, Chain A"/>
    <property type="match status" value="1"/>
</dbReference>
<name>A0AA35XHK4_GEOBA</name>
<dbReference type="GO" id="GO:0008270">
    <property type="term" value="F:zinc ion binding"/>
    <property type="evidence" value="ECO:0007669"/>
    <property type="project" value="InterPro"/>
</dbReference>
<evidence type="ECO:0000256" key="1">
    <source>
        <dbReference type="ARBA" id="ARBA00022499"/>
    </source>
</evidence>
<keyword evidence="3" id="KW-0832">Ubl conjugation</keyword>
<dbReference type="GO" id="GO:0006915">
    <property type="term" value="P:apoptotic process"/>
    <property type="evidence" value="ECO:0007669"/>
    <property type="project" value="UniProtKB-KW"/>
</dbReference>
<dbReference type="PIRSF" id="PIRSF015614">
    <property type="entry name" value="TRAF"/>
    <property type="match status" value="1"/>
</dbReference>
<keyword evidence="7" id="KW-1185">Reference proteome</keyword>
<protein>
    <submittedName>
        <fullName evidence="6">TNF receptor-associated factor 3</fullName>
    </submittedName>
</protein>
<evidence type="ECO:0000256" key="4">
    <source>
        <dbReference type="ARBA" id="ARBA00023054"/>
    </source>
</evidence>
<keyword evidence="6" id="KW-0675">Receptor</keyword>
<dbReference type="SUPFAM" id="SSF57850">
    <property type="entry name" value="RING/U-box"/>
    <property type="match status" value="1"/>
</dbReference>
<dbReference type="InterPro" id="IPR049342">
    <property type="entry name" value="TRAF1-6_MATH_dom"/>
</dbReference>
<dbReference type="AlphaFoldDB" id="A0AA35XHK4"/>
<dbReference type="InterPro" id="IPR002083">
    <property type="entry name" value="MATH/TRAF_dom"/>
</dbReference>
<dbReference type="EMBL" id="CASHTH010004467">
    <property type="protein sequence ID" value="CAI8057729.1"/>
    <property type="molecule type" value="Genomic_DNA"/>
</dbReference>